<protein>
    <recommendedName>
        <fullName evidence="1">Synergin gamma C-terminal domain-containing protein</fullName>
    </recommendedName>
</protein>
<feature type="domain" description="Synergin gamma C-terminal" evidence="1">
    <location>
        <begin position="2"/>
        <end position="80"/>
    </location>
</feature>
<gene>
    <name evidence="2" type="ORF">ACJRO7_001110</name>
</gene>
<name>A0ABD3LVL4_EUCGL</name>
<feature type="non-terminal residue" evidence="2">
    <location>
        <position position="82"/>
    </location>
</feature>
<sequence length="82" mass="9186">MGEVYRAVGVLGALAMLYKPWILLNYRDFSAASALLDECTTLWSSSGLEEALQNISDLLEFQYKDIVKALLESIKHVYTLNA</sequence>
<dbReference type="EMBL" id="JBJKBG010000001">
    <property type="protein sequence ID" value="KAL3753816.1"/>
    <property type="molecule type" value="Genomic_DNA"/>
</dbReference>
<dbReference type="PANTHER" id="PTHR35701:SF1">
    <property type="entry name" value="OS11G0148400 PROTEIN"/>
    <property type="match status" value="1"/>
</dbReference>
<organism evidence="2 3">
    <name type="scientific">Eucalyptus globulus</name>
    <name type="common">Tasmanian blue gum</name>
    <dbReference type="NCBI Taxonomy" id="34317"/>
    <lineage>
        <taxon>Eukaryota</taxon>
        <taxon>Viridiplantae</taxon>
        <taxon>Streptophyta</taxon>
        <taxon>Embryophyta</taxon>
        <taxon>Tracheophyta</taxon>
        <taxon>Spermatophyta</taxon>
        <taxon>Magnoliopsida</taxon>
        <taxon>eudicotyledons</taxon>
        <taxon>Gunneridae</taxon>
        <taxon>Pentapetalae</taxon>
        <taxon>rosids</taxon>
        <taxon>malvids</taxon>
        <taxon>Myrtales</taxon>
        <taxon>Myrtaceae</taxon>
        <taxon>Myrtoideae</taxon>
        <taxon>Eucalypteae</taxon>
        <taxon>Eucalyptus</taxon>
    </lineage>
</organism>
<evidence type="ECO:0000259" key="1">
    <source>
        <dbReference type="Pfam" id="PF25999"/>
    </source>
</evidence>
<proteinExistence type="predicted"/>
<evidence type="ECO:0000313" key="2">
    <source>
        <dbReference type="EMBL" id="KAL3753816.1"/>
    </source>
</evidence>
<dbReference type="AlphaFoldDB" id="A0ABD3LVL4"/>
<reference evidence="2 3" key="1">
    <citation type="submission" date="2024-11" db="EMBL/GenBank/DDBJ databases">
        <title>Chromosome-level genome assembly of Eucalyptus globulus Labill. provides insights into its genome evolution.</title>
        <authorList>
            <person name="Li X."/>
        </authorList>
    </citation>
    <scope>NUCLEOTIDE SEQUENCE [LARGE SCALE GENOMIC DNA]</scope>
    <source>
        <strain evidence="2">CL2024</strain>
        <tissue evidence="2">Fresh tender leaves</tissue>
    </source>
</reference>
<keyword evidence="3" id="KW-1185">Reference proteome</keyword>
<accession>A0ABD3LVL4</accession>
<dbReference type="InterPro" id="IPR059024">
    <property type="entry name" value="SYNRG_C"/>
</dbReference>
<comment type="caution">
    <text evidence="2">The sequence shown here is derived from an EMBL/GenBank/DDBJ whole genome shotgun (WGS) entry which is preliminary data.</text>
</comment>
<dbReference type="PANTHER" id="PTHR35701">
    <property type="entry name" value="OS11G0148400 PROTEIN"/>
    <property type="match status" value="1"/>
</dbReference>
<dbReference type="Pfam" id="PF25999">
    <property type="entry name" value="SYNRG_C"/>
    <property type="match status" value="1"/>
</dbReference>
<evidence type="ECO:0000313" key="3">
    <source>
        <dbReference type="Proteomes" id="UP001634007"/>
    </source>
</evidence>
<dbReference type="Proteomes" id="UP001634007">
    <property type="component" value="Unassembled WGS sequence"/>
</dbReference>